<evidence type="ECO:0000256" key="2">
    <source>
        <dbReference type="SAM" id="Phobius"/>
    </source>
</evidence>
<dbReference type="RefSeq" id="WP_345458209.1">
    <property type="nucleotide sequence ID" value="NZ_BAABKG010000002.1"/>
</dbReference>
<feature type="transmembrane region" description="Helical" evidence="2">
    <location>
        <begin position="32"/>
        <end position="51"/>
    </location>
</feature>
<evidence type="ECO:0000313" key="4">
    <source>
        <dbReference type="Proteomes" id="UP001500221"/>
    </source>
</evidence>
<evidence type="ECO:0000256" key="1">
    <source>
        <dbReference type="SAM" id="MobiDB-lite"/>
    </source>
</evidence>
<protein>
    <submittedName>
        <fullName evidence="3">Uncharacterized protein</fullName>
    </submittedName>
</protein>
<sequence length="57" mass="6267">MGPRGAAHHHPEPTAVDARAATPGERSNEMKFVLLVIAIVVIAFLLYKFVLSGRRRV</sequence>
<proteinExistence type="predicted"/>
<dbReference type="Proteomes" id="UP001500221">
    <property type="component" value="Unassembled WGS sequence"/>
</dbReference>
<dbReference type="EMBL" id="BAABKG010000002">
    <property type="protein sequence ID" value="GAA5148319.1"/>
    <property type="molecule type" value="Genomic_DNA"/>
</dbReference>
<keyword evidence="4" id="KW-1185">Reference proteome</keyword>
<keyword evidence="2" id="KW-1133">Transmembrane helix</keyword>
<reference evidence="4" key="1">
    <citation type="journal article" date="2019" name="Int. J. Syst. Evol. Microbiol.">
        <title>The Global Catalogue of Microorganisms (GCM) 10K type strain sequencing project: providing services to taxonomists for standard genome sequencing and annotation.</title>
        <authorList>
            <consortium name="The Broad Institute Genomics Platform"/>
            <consortium name="The Broad Institute Genome Sequencing Center for Infectious Disease"/>
            <person name="Wu L."/>
            <person name="Ma J."/>
        </authorList>
    </citation>
    <scope>NUCLEOTIDE SEQUENCE [LARGE SCALE GENOMIC DNA]</scope>
    <source>
        <strain evidence="4">JCM 18459</strain>
    </source>
</reference>
<feature type="region of interest" description="Disordered" evidence="1">
    <location>
        <begin position="1"/>
        <end position="22"/>
    </location>
</feature>
<keyword evidence="2" id="KW-0472">Membrane</keyword>
<organism evidence="3 4">
    <name type="scientific">Nocardioides marinquilinus</name>
    <dbReference type="NCBI Taxonomy" id="1210400"/>
    <lineage>
        <taxon>Bacteria</taxon>
        <taxon>Bacillati</taxon>
        <taxon>Actinomycetota</taxon>
        <taxon>Actinomycetes</taxon>
        <taxon>Propionibacteriales</taxon>
        <taxon>Nocardioidaceae</taxon>
        <taxon>Nocardioides</taxon>
    </lineage>
</organism>
<evidence type="ECO:0000313" key="3">
    <source>
        <dbReference type="EMBL" id="GAA5148319.1"/>
    </source>
</evidence>
<comment type="caution">
    <text evidence="3">The sequence shown here is derived from an EMBL/GenBank/DDBJ whole genome shotgun (WGS) entry which is preliminary data.</text>
</comment>
<keyword evidence="2" id="KW-0812">Transmembrane</keyword>
<name>A0ABP9PL59_9ACTN</name>
<accession>A0ABP9PL59</accession>
<gene>
    <name evidence="3" type="ORF">GCM10023340_22030</name>
</gene>